<accession>D5EH87</accession>
<sequence>MRKYARGFVVFLTLVLVLGISVSAMAVERYSFATGGTAGTYYPIGSAIASIITKYVPGIEVTAESTGASVANLKMIREGKVELMMGASNTSFGGYSGQPPFENEPVENIRGIACLYPEIFQFVVLKGSNLKTAKDLAGKKVAVGAPGSGTERTAKMVLEAHGLDYDKFSPQFLNFGEAITALKDRLIDCAVIGSGIPTSAVVDASTTLDIQLLTLDADIMNEFLKERSYLAMINIPAGTYRGVDEDVAAVASPALFVAREDLPEDTIYQITKAFFDHLDVVADSHVQGKMISFETALSAMSIPLHAGAAKYYEEKGVDVSKWVVK</sequence>
<dbReference type="SUPFAM" id="SSF53850">
    <property type="entry name" value="Periplasmic binding protein-like II"/>
    <property type="match status" value="1"/>
</dbReference>
<dbReference type="EMBL" id="CP001997">
    <property type="protein sequence ID" value="ADE57919.1"/>
    <property type="molecule type" value="Genomic_DNA"/>
</dbReference>
<dbReference type="Proteomes" id="UP000002366">
    <property type="component" value="Chromosome"/>
</dbReference>
<dbReference type="Gene3D" id="3.40.190.10">
    <property type="entry name" value="Periplasmic binding protein-like II"/>
    <property type="match status" value="2"/>
</dbReference>
<dbReference type="OrthoDB" id="9776669at2"/>
<dbReference type="KEGG" id="aco:Amico_1806"/>
<dbReference type="PANTHER" id="PTHR42941:SF1">
    <property type="entry name" value="SLL1037 PROTEIN"/>
    <property type="match status" value="1"/>
</dbReference>
<dbReference type="Pfam" id="PF16868">
    <property type="entry name" value="NMT1_3"/>
    <property type="match status" value="1"/>
</dbReference>
<reference evidence="1 2" key="1">
    <citation type="journal article" date="2010" name="Stand. Genomic Sci.">
        <title>Complete genome sequence of Aminobacterium colombiense type strain (ALA-1).</title>
        <authorList>
            <person name="Chertkov O."/>
            <person name="Sikorski J."/>
            <person name="Brambilla E."/>
            <person name="Lapidus A."/>
            <person name="Copeland A."/>
            <person name="Glavina Del Rio T."/>
            <person name="Nolan M."/>
            <person name="Lucas S."/>
            <person name="Tice H."/>
            <person name="Cheng J.F."/>
            <person name="Han C."/>
            <person name="Detter J.C."/>
            <person name="Bruce D."/>
            <person name="Tapia R."/>
            <person name="Goodwin L."/>
            <person name="Pitluck S."/>
            <person name="Liolios K."/>
            <person name="Ivanova N."/>
            <person name="Mavromatis K."/>
            <person name="Ovchinnikova G."/>
            <person name="Pati A."/>
            <person name="Chen A."/>
            <person name="Palaniappan K."/>
            <person name="Land M."/>
            <person name="Hauser L."/>
            <person name="Chang Y.J."/>
            <person name="Jeffries C.D."/>
            <person name="Spring S."/>
            <person name="Rohde M."/>
            <person name="Goker M."/>
            <person name="Bristow J."/>
            <person name="Eisen J.A."/>
            <person name="Markowitz V."/>
            <person name="Hugenholtz P."/>
            <person name="Kyrpides N.C."/>
            <person name="Klenk H.P."/>
        </authorList>
    </citation>
    <scope>NUCLEOTIDE SEQUENCE [LARGE SCALE GENOMIC DNA]</scope>
    <source>
        <strain evidence="2">DSM 12261 / ALA-1</strain>
    </source>
</reference>
<dbReference type="InterPro" id="IPR011852">
    <property type="entry name" value="TRAP_TAXI"/>
</dbReference>
<proteinExistence type="predicted"/>
<evidence type="ECO:0000313" key="1">
    <source>
        <dbReference type="EMBL" id="ADE57919.1"/>
    </source>
</evidence>
<name>D5EH87_AMICL</name>
<dbReference type="STRING" id="572547.Amico_1806"/>
<dbReference type="eggNOG" id="COG2358">
    <property type="taxonomic scope" value="Bacteria"/>
</dbReference>
<protein>
    <submittedName>
        <fullName evidence="1">TRAP transporter solute receptor, TAXI family</fullName>
    </submittedName>
</protein>
<gene>
    <name evidence="1" type="ordered locus">Amico_1806</name>
</gene>
<dbReference type="PANTHER" id="PTHR42941">
    <property type="entry name" value="SLL1037 PROTEIN"/>
    <property type="match status" value="1"/>
</dbReference>
<dbReference type="RefSeq" id="WP_013049181.1">
    <property type="nucleotide sequence ID" value="NC_014011.1"/>
</dbReference>
<keyword evidence="1" id="KW-0675">Receptor</keyword>
<dbReference type="HOGENOM" id="CLU_033215_4_1_0"/>
<keyword evidence="2" id="KW-1185">Reference proteome</keyword>
<dbReference type="CDD" id="cd13567">
    <property type="entry name" value="PBP2_TtGluBP"/>
    <property type="match status" value="1"/>
</dbReference>
<evidence type="ECO:0000313" key="2">
    <source>
        <dbReference type="Proteomes" id="UP000002366"/>
    </source>
</evidence>
<organism evidence="1 2">
    <name type="scientific">Aminobacterium colombiense (strain DSM 12261 / ALA-1)</name>
    <dbReference type="NCBI Taxonomy" id="572547"/>
    <lineage>
        <taxon>Bacteria</taxon>
        <taxon>Thermotogati</taxon>
        <taxon>Synergistota</taxon>
        <taxon>Synergistia</taxon>
        <taxon>Synergistales</taxon>
        <taxon>Aminobacteriaceae</taxon>
        <taxon>Aminobacterium</taxon>
    </lineage>
</organism>
<dbReference type="AlphaFoldDB" id="D5EH87"/>
<dbReference type="NCBIfam" id="TIGR02122">
    <property type="entry name" value="TRAP_TAXI"/>
    <property type="match status" value="1"/>
</dbReference>